<sequence length="412" mass="47553">MKGSVLEQNLISSKGTFLLDKDEKLSLEQKRLIEKIITFSQENISSDKTSILVIEGDAGTGKSLILQQAFTKIQQIAEEDRQSPLYRTKNFLLVNHAEMLKIYRKLAGENPHLKKNSFMKPTSYINQSDKLQRNGDIVLIDEAHLLLTQSDNYNKFHQNNQLLEIIKRSRILVLVFDPYQVLKFKSLWSKGKLAGLIAAYPHEIFHLQQQYRIEDAGNSLANWINQLTRKRKIVPSVESRHFDLKFFENPRLMFKQIKLHNQQFGLSRMLATTDFPYTVGKGVWYVQAGDFRLPWDQLDVGNEPWALRDETINEVGSIYTIQGFDLNYVGLIIGPSISYDEKKEELTVDPSGYEDHAAFRTPKDRDISTDDQQQIMLNALNVLLKRGRKGLYIYACDGKLRRRLAQVTILND</sequence>
<dbReference type="EMBL" id="MLOK01000051">
    <property type="protein sequence ID" value="OIM20706.1"/>
    <property type="molecule type" value="Genomic_DNA"/>
</dbReference>
<organism evidence="2 3">
    <name type="scientific">Oenococcus oeni</name>
    <name type="common">Leuconostoc oenos</name>
    <dbReference type="NCBI Taxonomy" id="1247"/>
    <lineage>
        <taxon>Bacteria</taxon>
        <taxon>Bacillati</taxon>
        <taxon>Bacillota</taxon>
        <taxon>Bacilli</taxon>
        <taxon>Lactobacillales</taxon>
        <taxon>Lactobacillaceae</taxon>
        <taxon>Oenococcus</taxon>
    </lineage>
</organism>
<reference evidence="2 3" key="1">
    <citation type="journal article" date="2016" name="BMC Genomics">
        <title>Consensus pan-genome assembly of the specialised wine bacterium Oenococcus oeni.</title>
        <authorList>
            <person name="Sternes P.R."/>
            <person name="Borneman A.R."/>
        </authorList>
    </citation>
    <scope>NUCLEOTIDE SEQUENCE [LARGE SCALE GENOMIC DNA]</scope>
    <source>
        <strain evidence="2 3">AWRIB661</strain>
    </source>
</reference>
<proteinExistence type="predicted"/>
<feature type="domain" description="Schlafen group 3-like DNA/RNA helicase" evidence="1">
    <location>
        <begin position="50"/>
        <end position="397"/>
    </location>
</feature>
<dbReference type="AlphaFoldDB" id="A0A6N3ZZW3"/>
<dbReference type="Pfam" id="PF09848">
    <property type="entry name" value="SLFN-g3_helicase"/>
    <property type="match status" value="1"/>
</dbReference>
<evidence type="ECO:0000259" key="1">
    <source>
        <dbReference type="Pfam" id="PF09848"/>
    </source>
</evidence>
<accession>A0A6N3ZZW3</accession>
<comment type="caution">
    <text evidence="2">The sequence shown here is derived from an EMBL/GenBank/DDBJ whole genome shotgun (WGS) entry which is preliminary data.</text>
</comment>
<evidence type="ECO:0000313" key="3">
    <source>
        <dbReference type="Proteomes" id="UP000181728"/>
    </source>
</evidence>
<dbReference type="InterPro" id="IPR027417">
    <property type="entry name" value="P-loop_NTPase"/>
</dbReference>
<dbReference type="Proteomes" id="UP000181728">
    <property type="component" value="Unassembled WGS sequence"/>
</dbReference>
<dbReference type="InterPro" id="IPR018647">
    <property type="entry name" value="SLFN_3-like_DNA/RNA_helicase"/>
</dbReference>
<dbReference type="Gene3D" id="3.40.50.300">
    <property type="entry name" value="P-loop containing nucleotide triphosphate hydrolases"/>
    <property type="match status" value="1"/>
</dbReference>
<name>A0A6N3ZZW3_OENOE</name>
<gene>
    <name evidence="2" type="ORF">ATX59_07570</name>
</gene>
<dbReference type="SUPFAM" id="SSF52540">
    <property type="entry name" value="P-loop containing nucleoside triphosphate hydrolases"/>
    <property type="match status" value="1"/>
</dbReference>
<protein>
    <submittedName>
        <fullName evidence="2">DNA replication initiation protein</fullName>
    </submittedName>
</protein>
<evidence type="ECO:0000313" key="2">
    <source>
        <dbReference type="EMBL" id="OIM20706.1"/>
    </source>
</evidence>